<feature type="compositionally biased region" description="Basic and acidic residues" evidence="1">
    <location>
        <begin position="493"/>
        <end position="503"/>
    </location>
</feature>
<keyword evidence="3" id="KW-1185">Reference proteome</keyword>
<name>A0AAD9NW99_RIDPI</name>
<protein>
    <submittedName>
        <fullName evidence="2">Uncharacterized protein</fullName>
    </submittedName>
</protein>
<dbReference type="PANTHER" id="PTHR33487">
    <property type="entry name" value="CILIA- AND FLAGELLA-ASSOCIATED PROTEIN 54"/>
    <property type="match status" value="1"/>
</dbReference>
<dbReference type="Proteomes" id="UP001209878">
    <property type="component" value="Unassembled WGS sequence"/>
</dbReference>
<dbReference type="EMBL" id="JAODUO010000339">
    <property type="protein sequence ID" value="KAK2182709.1"/>
    <property type="molecule type" value="Genomic_DNA"/>
</dbReference>
<dbReference type="AlphaFoldDB" id="A0AAD9NW99"/>
<feature type="region of interest" description="Disordered" evidence="1">
    <location>
        <begin position="120"/>
        <end position="146"/>
    </location>
</feature>
<accession>A0AAD9NW99</accession>
<reference evidence="2" key="1">
    <citation type="journal article" date="2023" name="Mol. Biol. Evol.">
        <title>Third-Generation Sequencing Reveals the Adaptive Role of the Epigenome in Three Deep-Sea Polychaetes.</title>
        <authorList>
            <person name="Perez M."/>
            <person name="Aroh O."/>
            <person name="Sun Y."/>
            <person name="Lan Y."/>
            <person name="Juniper S.K."/>
            <person name="Young C.R."/>
            <person name="Angers B."/>
            <person name="Qian P.Y."/>
        </authorList>
    </citation>
    <scope>NUCLEOTIDE SEQUENCE</scope>
    <source>
        <strain evidence="2">R07B-5</strain>
    </source>
</reference>
<gene>
    <name evidence="2" type="ORF">NP493_340g02066</name>
</gene>
<evidence type="ECO:0000256" key="1">
    <source>
        <dbReference type="SAM" id="MobiDB-lite"/>
    </source>
</evidence>
<evidence type="ECO:0000313" key="2">
    <source>
        <dbReference type="EMBL" id="KAK2182709.1"/>
    </source>
</evidence>
<proteinExistence type="predicted"/>
<organism evidence="2 3">
    <name type="scientific">Ridgeia piscesae</name>
    <name type="common">Tubeworm</name>
    <dbReference type="NCBI Taxonomy" id="27915"/>
    <lineage>
        <taxon>Eukaryota</taxon>
        <taxon>Metazoa</taxon>
        <taxon>Spiralia</taxon>
        <taxon>Lophotrochozoa</taxon>
        <taxon>Annelida</taxon>
        <taxon>Polychaeta</taxon>
        <taxon>Sedentaria</taxon>
        <taxon>Canalipalpata</taxon>
        <taxon>Sabellida</taxon>
        <taxon>Siboglinidae</taxon>
        <taxon>Ridgeia</taxon>
    </lineage>
</organism>
<sequence length="503" mass="54615">MTVCPRVLHSRNEPVSAWTQPLGVLATAAELCKVIPARSSGVEAEILLNMGKVQRKLFHHGKGHQKVVAETLISAIKVSLANEHDLGLIRQAYLELAILYMSSSGLITLNDRGILDPVAPADRPGTASTTVPKTKRHRSRTRESTPTIHSIEGDSFTAMDTEREVERESERKAAWAAVRCAAAVGQAHHTLSLLIGHSAVTSGKVGPNADPPEFAALDLVGSYVIGERKQIFKSYQSILQRLCATATLTVSSSEDSPTGPAPAGKLGSEFDLGFISHAQSNVGVNENVVRNVLFSAPWMLRLSNLHHFLAQHLSVYVSDCTAIYPPLTLQLPASHDDIEAGLIPLIKTTYSGNLATDLTTEASRDVVPSRPQSVSGHQSKSLLAISDSDLCMQWYRPCLDEYSIQPPQPSVGSSVQRDMADQVVPPDKQVMLLFAMSKKPDKMTSSMILTVLKQRAEITLGEVVVKKEPSVLSVASSKSSKKQARVKPMSPKIKRDEHLEVRP</sequence>
<feature type="region of interest" description="Disordered" evidence="1">
    <location>
        <begin position="474"/>
        <end position="503"/>
    </location>
</feature>
<comment type="caution">
    <text evidence="2">The sequence shown here is derived from an EMBL/GenBank/DDBJ whole genome shotgun (WGS) entry which is preliminary data.</text>
</comment>
<evidence type="ECO:0000313" key="3">
    <source>
        <dbReference type="Proteomes" id="UP001209878"/>
    </source>
</evidence>
<dbReference type="PANTHER" id="PTHR33487:SF1">
    <property type="entry name" value="CILIA- AND FLAGELLA-ASSOCIATED PROTEIN 54"/>
    <property type="match status" value="1"/>
</dbReference>
<dbReference type="GO" id="GO:0060271">
    <property type="term" value="P:cilium assembly"/>
    <property type="evidence" value="ECO:0007669"/>
    <property type="project" value="TreeGrafter"/>
</dbReference>